<dbReference type="Gene3D" id="1.25.10.10">
    <property type="entry name" value="Leucine-rich Repeat Variant"/>
    <property type="match status" value="2"/>
</dbReference>
<keyword evidence="3" id="KW-0677">Repeat</keyword>
<evidence type="ECO:0000256" key="5">
    <source>
        <dbReference type="ARBA" id="ARBA00025722"/>
    </source>
</evidence>
<dbReference type="GO" id="GO:0005856">
    <property type="term" value="C:cytoskeleton"/>
    <property type="evidence" value="ECO:0007669"/>
    <property type="project" value="UniProtKB-SubCell"/>
</dbReference>
<evidence type="ECO:0000256" key="7">
    <source>
        <dbReference type="SAM" id="SignalP"/>
    </source>
</evidence>
<dbReference type="InterPro" id="IPR021133">
    <property type="entry name" value="HEAT_type_2"/>
</dbReference>
<dbReference type="InterPro" id="IPR034085">
    <property type="entry name" value="TOG"/>
</dbReference>
<keyword evidence="7" id="KW-0732">Signal</keyword>
<evidence type="ECO:0000259" key="8">
    <source>
        <dbReference type="SMART" id="SM01349"/>
    </source>
</evidence>
<name>A0AA88L818_ARTSF</name>
<dbReference type="GO" id="GO:0046785">
    <property type="term" value="P:microtubule polymerization"/>
    <property type="evidence" value="ECO:0007669"/>
    <property type="project" value="InterPro"/>
</dbReference>
<comment type="subcellular location">
    <subcellularLocation>
        <location evidence="1">Cytoplasm</location>
        <location evidence="1">Cytoskeleton</location>
    </subcellularLocation>
</comment>
<dbReference type="PROSITE" id="PS50077">
    <property type="entry name" value="HEAT_REPEAT"/>
    <property type="match status" value="1"/>
</dbReference>
<accession>A0AA88L818</accession>
<dbReference type="InterPro" id="IPR045110">
    <property type="entry name" value="XMAP215"/>
</dbReference>
<dbReference type="Pfam" id="PF21041">
    <property type="entry name" value="XMAP215_CLASP_TOG"/>
    <property type="match status" value="1"/>
</dbReference>
<evidence type="ECO:0000313" key="9">
    <source>
        <dbReference type="EMBL" id="KAK2715976.1"/>
    </source>
</evidence>
<evidence type="ECO:0000313" key="10">
    <source>
        <dbReference type="Proteomes" id="UP001187531"/>
    </source>
</evidence>
<dbReference type="GO" id="GO:0007051">
    <property type="term" value="P:spindle organization"/>
    <property type="evidence" value="ECO:0007669"/>
    <property type="project" value="InterPro"/>
</dbReference>
<dbReference type="InterPro" id="IPR016024">
    <property type="entry name" value="ARM-type_fold"/>
</dbReference>
<keyword evidence="4" id="KW-0206">Cytoskeleton</keyword>
<dbReference type="InterPro" id="IPR048491">
    <property type="entry name" value="XMAP215_CLASP_TOG"/>
</dbReference>
<evidence type="ECO:0000256" key="4">
    <source>
        <dbReference type="ARBA" id="ARBA00023212"/>
    </source>
</evidence>
<feature type="repeat" description="HEAT" evidence="6">
    <location>
        <begin position="216"/>
        <end position="254"/>
    </location>
</feature>
<dbReference type="GO" id="GO:0061863">
    <property type="term" value="F:microtubule plus end polymerase"/>
    <property type="evidence" value="ECO:0007669"/>
    <property type="project" value="InterPro"/>
</dbReference>
<comment type="caution">
    <text evidence="9">The sequence shown here is derived from an EMBL/GenBank/DDBJ whole genome shotgun (WGS) entry which is preliminary data.</text>
</comment>
<evidence type="ECO:0000256" key="3">
    <source>
        <dbReference type="ARBA" id="ARBA00022737"/>
    </source>
</evidence>
<keyword evidence="2" id="KW-0963">Cytoplasm</keyword>
<protein>
    <recommendedName>
        <fullName evidence="8">TOG domain-containing protein</fullName>
    </recommendedName>
</protein>
<dbReference type="PANTHER" id="PTHR12609">
    <property type="entry name" value="MICROTUBULE ASSOCIATED PROTEIN XMAP215"/>
    <property type="match status" value="1"/>
</dbReference>
<keyword evidence="10" id="KW-1185">Reference proteome</keyword>
<dbReference type="GO" id="GO:0051010">
    <property type="term" value="F:microtubule plus-end binding"/>
    <property type="evidence" value="ECO:0007669"/>
    <property type="project" value="InterPro"/>
</dbReference>
<dbReference type="InterPro" id="IPR011989">
    <property type="entry name" value="ARM-like"/>
</dbReference>
<feature type="domain" description="TOG" evidence="8">
    <location>
        <begin position="43"/>
        <end position="275"/>
    </location>
</feature>
<dbReference type="GO" id="GO:0030951">
    <property type="term" value="P:establishment or maintenance of microtubule cytoskeleton polarity"/>
    <property type="evidence" value="ECO:0007669"/>
    <property type="project" value="InterPro"/>
</dbReference>
<sequence>MMLHLALLLLVFSLSPHSPGKLGEAREVKEEEEQGAPEIDPLDLLEPVEVLSKLPKDFYDKCEAKKWQERKEAMEDLEKLVSHPKLEPGDYGDIVRAIKKLLIIAKDTNVNVIANAGKNLAALANGLKKKFSPYAVSCVSTILDKFKEKKANVVAAMREAIDAIYPSTNLEAIQEDALAALENKNPSIKTETASFLARSFTKCTPTILTKKLLKGYVAVLLKTFNDSDANVRDASAEALGTAMKVVGEKGIMPFLGDMEPLKMAKLNLCKFENSLFDDPCTKFSYNLLTYFRKSVEFCLNEVTEKLGDVKNSATAAECLTAMTEAVGLDWISQELVSFVLNQKNPKVHAEAAIWLSNAIREFGFV</sequence>
<reference evidence="9" key="1">
    <citation type="submission" date="2023-07" db="EMBL/GenBank/DDBJ databases">
        <title>Chromosome-level genome assembly of Artemia franciscana.</title>
        <authorList>
            <person name="Jo E."/>
        </authorList>
    </citation>
    <scope>NUCLEOTIDE SEQUENCE</scope>
    <source>
        <tissue evidence="9">Whole body</tissue>
    </source>
</reference>
<feature type="chain" id="PRO_5041721535" description="TOG domain-containing protein" evidence="7">
    <location>
        <begin position="21"/>
        <end position="365"/>
    </location>
</feature>
<dbReference type="SMART" id="SM01349">
    <property type="entry name" value="TOG"/>
    <property type="match status" value="1"/>
</dbReference>
<dbReference type="Proteomes" id="UP001187531">
    <property type="component" value="Unassembled WGS sequence"/>
</dbReference>
<evidence type="ECO:0000256" key="2">
    <source>
        <dbReference type="ARBA" id="ARBA00022490"/>
    </source>
</evidence>
<evidence type="ECO:0000256" key="1">
    <source>
        <dbReference type="ARBA" id="ARBA00004245"/>
    </source>
</evidence>
<gene>
    <name evidence="9" type="ORF">QYM36_010510</name>
</gene>
<organism evidence="9 10">
    <name type="scientific">Artemia franciscana</name>
    <name type="common">Brine shrimp</name>
    <name type="synonym">Artemia sanfranciscana</name>
    <dbReference type="NCBI Taxonomy" id="6661"/>
    <lineage>
        <taxon>Eukaryota</taxon>
        <taxon>Metazoa</taxon>
        <taxon>Ecdysozoa</taxon>
        <taxon>Arthropoda</taxon>
        <taxon>Crustacea</taxon>
        <taxon>Branchiopoda</taxon>
        <taxon>Anostraca</taxon>
        <taxon>Artemiidae</taxon>
        <taxon>Artemia</taxon>
    </lineage>
</organism>
<dbReference type="FunFam" id="1.25.10.10:FF:000019">
    <property type="entry name" value="Cytoskeleton-associated protein 5"/>
    <property type="match status" value="1"/>
</dbReference>
<dbReference type="SUPFAM" id="SSF48371">
    <property type="entry name" value="ARM repeat"/>
    <property type="match status" value="1"/>
</dbReference>
<comment type="similarity">
    <text evidence="5">Belongs to the TOG/XMAP215 family.</text>
</comment>
<feature type="signal peptide" evidence="7">
    <location>
        <begin position="1"/>
        <end position="20"/>
    </location>
</feature>
<dbReference type="EMBL" id="JAVRJZ010000012">
    <property type="protein sequence ID" value="KAK2715976.1"/>
    <property type="molecule type" value="Genomic_DNA"/>
</dbReference>
<proteinExistence type="inferred from homology"/>
<dbReference type="AlphaFoldDB" id="A0AA88L818"/>
<evidence type="ECO:0000256" key="6">
    <source>
        <dbReference type="PROSITE-ProRule" id="PRU00103"/>
    </source>
</evidence>